<evidence type="ECO:0000313" key="6">
    <source>
        <dbReference type="EMBL" id="GIQ62031.1"/>
    </source>
</evidence>
<feature type="transmembrane region" description="Helical" evidence="4">
    <location>
        <begin position="101"/>
        <end position="121"/>
    </location>
</feature>
<feature type="compositionally biased region" description="Basic and acidic residues" evidence="3">
    <location>
        <begin position="301"/>
        <end position="314"/>
    </location>
</feature>
<keyword evidence="4" id="KW-0812">Transmembrane</keyword>
<keyword evidence="4" id="KW-0472">Membrane</keyword>
<reference evidence="6 7" key="1">
    <citation type="submission" date="2021-04" db="EMBL/GenBank/DDBJ databases">
        <title>Draft genome sequence of Paenibacillus cisolokensis, LC2-13A.</title>
        <authorList>
            <person name="Uke A."/>
            <person name="Chhe C."/>
            <person name="Baramee S."/>
            <person name="Kosugi A."/>
        </authorList>
    </citation>
    <scope>NUCLEOTIDE SEQUENCE [LARGE SCALE GENOMIC DNA]</scope>
    <source>
        <strain evidence="6 7">LC2-13A</strain>
    </source>
</reference>
<comment type="caution">
    <text evidence="6">The sequence shown here is derived from an EMBL/GenBank/DDBJ whole genome shotgun (WGS) entry which is preliminary data.</text>
</comment>
<keyword evidence="2" id="KW-0346">Stress response</keyword>
<evidence type="ECO:0000256" key="3">
    <source>
        <dbReference type="SAM" id="MobiDB-lite"/>
    </source>
</evidence>
<dbReference type="EMBL" id="BOVJ01000017">
    <property type="protein sequence ID" value="GIQ62031.1"/>
    <property type="molecule type" value="Genomic_DNA"/>
</dbReference>
<accession>A0ABQ4N1H7</accession>
<dbReference type="Gene3D" id="3.40.190.10">
    <property type="entry name" value="Periplasmic binding protein-like II"/>
    <property type="match status" value="1"/>
</dbReference>
<organism evidence="6 7">
    <name type="scientific">Paenibacillus cisolokensis</name>
    <dbReference type="NCBI Taxonomy" id="1658519"/>
    <lineage>
        <taxon>Bacteria</taxon>
        <taxon>Bacillati</taxon>
        <taxon>Bacillota</taxon>
        <taxon>Bacilli</taxon>
        <taxon>Bacillales</taxon>
        <taxon>Paenibacillaceae</taxon>
        <taxon>Paenibacillus</taxon>
    </lineage>
</organism>
<sequence>MEDLKQAYATLGLPENATKEEVEKRYYLLMRQARAQGARRDHEEAGGNAVDFEAVNRAYKFIIEYDERKAQEQFKQSQYGKYKKMAGTAEKLDHFFHYYKFHLLGALVAVILIGFAVNSYLERQAQKAEEAKKPPIDVSVMFHGDFYLNNQNQDTEELEAALLSFFPEWKRIGAQITYDPSDPKNEFDIAATQKAVVMLMTEKSDVYILDRNSFTKLARQQLFQPLDEAYEQTLKPLLPSEAAALKTRSAEDTTDHIYGIDISGSPLVKSIPVVSKEMIAAIRADAKHPDKALLFIQRMLEGAKPEGTKPEGTKPEGTSS</sequence>
<dbReference type="InterPro" id="IPR036869">
    <property type="entry name" value="J_dom_sf"/>
</dbReference>
<evidence type="ECO:0000256" key="2">
    <source>
        <dbReference type="ARBA" id="ARBA00023016"/>
    </source>
</evidence>
<protein>
    <recommendedName>
        <fullName evidence="5">J domain-containing protein</fullName>
    </recommendedName>
</protein>
<evidence type="ECO:0000256" key="1">
    <source>
        <dbReference type="ARBA" id="ARBA00022705"/>
    </source>
</evidence>
<feature type="domain" description="J" evidence="5">
    <location>
        <begin position="6"/>
        <end position="75"/>
    </location>
</feature>
<dbReference type="RefSeq" id="WP_213527288.1">
    <property type="nucleotide sequence ID" value="NZ_BOVJ01000017.1"/>
</dbReference>
<keyword evidence="4" id="KW-1133">Transmembrane helix</keyword>
<evidence type="ECO:0000256" key="4">
    <source>
        <dbReference type="SAM" id="Phobius"/>
    </source>
</evidence>
<keyword evidence="7" id="KW-1185">Reference proteome</keyword>
<evidence type="ECO:0000259" key="5">
    <source>
        <dbReference type="PROSITE" id="PS50076"/>
    </source>
</evidence>
<dbReference type="InterPro" id="IPR001623">
    <property type="entry name" value="DnaJ_domain"/>
</dbReference>
<dbReference type="Gene3D" id="1.10.287.110">
    <property type="entry name" value="DnaJ domain"/>
    <property type="match status" value="1"/>
</dbReference>
<name>A0ABQ4N1H7_9BACL</name>
<proteinExistence type="predicted"/>
<dbReference type="PROSITE" id="PS50076">
    <property type="entry name" value="DNAJ_2"/>
    <property type="match status" value="1"/>
</dbReference>
<keyword evidence="1" id="KW-0235">DNA replication</keyword>
<dbReference type="SUPFAM" id="SSF46565">
    <property type="entry name" value="Chaperone J-domain"/>
    <property type="match status" value="1"/>
</dbReference>
<dbReference type="Proteomes" id="UP000680304">
    <property type="component" value="Unassembled WGS sequence"/>
</dbReference>
<evidence type="ECO:0000313" key="7">
    <source>
        <dbReference type="Proteomes" id="UP000680304"/>
    </source>
</evidence>
<gene>
    <name evidence="6" type="ORF">PACILC2_05990</name>
</gene>
<feature type="region of interest" description="Disordered" evidence="3">
    <location>
        <begin position="301"/>
        <end position="320"/>
    </location>
</feature>